<evidence type="ECO:0000313" key="2">
    <source>
        <dbReference type="EMBL" id="ODR55695.1"/>
    </source>
</evidence>
<dbReference type="EMBL" id="MEHA01000001">
    <property type="protein sequence ID" value="ODR55695.1"/>
    <property type="molecule type" value="Genomic_DNA"/>
</dbReference>
<proteinExistence type="predicted"/>
<evidence type="ECO:0000259" key="1">
    <source>
        <dbReference type="SMART" id="SM00306"/>
    </source>
</evidence>
<dbReference type="SMART" id="SM00306">
    <property type="entry name" value="HintN"/>
    <property type="match status" value="1"/>
</dbReference>
<dbReference type="InterPro" id="IPR036844">
    <property type="entry name" value="Hint_dom_sf"/>
</dbReference>
<gene>
    <name evidence="2" type="ORF">BEI59_00550</name>
</gene>
<comment type="caution">
    <text evidence="2">The sequence shown here is derived from an EMBL/GenBank/DDBJ whole genome shotgun (WGS) entry which is preliminary data.</text>
</comment>
<dbReference type="OrthoDB" id="2082422at2"/>
<dbReference type="CDD" id="cd00081">
    <property type="entry name" value="Hint"/>
    <property type="match status" value="1"/>
</dbReference>
<name>A0A1E3UP49_9FIRM</name>
<evidence type="ECO:0000313" key="3">
    <source>
        <dbReference type="Proteomes" id="UP000094271"/>
    </source>
</evidence>
<dbReference type="AlphaFoldDB" id="A0A1E3UP49"/>
<dbReference type="Gene3D" id="2.170.16.10">
    <property type="entry name" value="Hedgehog/Intein (Hint) domain"/>
    <property type="match status" value="1"/>
</dbReference>
<reference evidence="2 3" key="1">
    <citation type="submission" date="2016-08" db="EMBL/GenBank/DDBJ databases">
        <authorList>
            <person name="Seilhamer J.J."/>
        </authorList>
    </citation>
    <scope>NUCLEOTIDE SEQUENCE [LARGE SCALE GENOMIC DNA]</scope>
    <source>
        <strain evidence="2 3">NML150140-1</strain>
    </source>
</reference>
<dbReference type="SUPFAM" id="SSF51294">
    <property type="entry name" value="Hedgehog/intein (Hint) domain"/>
    <property type="match status" value="1"/>
</dbReference>
<sequence>MIHEDTMIMMADGSMKKISEIRIGDYVMTEMGYIKVSNIYSGQENSLVKIISASGLNITLTTEHIIKLADGWRRVSEAEIGNKLCIFGNSNGDRIGDIQSVAGDAKVYNLEFQETCDGIYANNYIVGDIKRERNRFESGLDGEKTNFDLYMEKIKTDTDEILSELKAKINGDS</sequence>
<feature type="domain" description="Hint" evidence="1">
    <location>
        <begin position="1"/>
        <end position="88"/>
    </location>
</feature>
<dbReference type="Proteomes" id="UP000094271">
    <property type="component" value="Unassembled WGS sequence"/>
</dbReference>
<dbReference type="RefSeq" id="WP_069424456.1">
    <property type="nucleotide sequence ID" value="NZ_MEHA01000001.1"/>
</dbReference>
<accession>A0A1E3UP49</accession>
<dbReference type="InterPro" id="IPR003587">
    <property type="entry name" value="Hint_dom_N"/>
</dbReference>
<organism evidence="2 3">
    <name type="scientific">Eisenbergiella tayi</name>
    <dbReference type="NCBI Taxonomy" id="1432052"/>
    <lineage>
        <taxon>Bacteria</taxon>
        <taxon>Bacillati</taxon>
        <taxon>Bacillota</taxon>
        <taxon>Clostridia</taxon>
        <taxon>Lachnospirales</taxon>
        <taxon>Lachnospiraceae</taxon>
        <taxon>Eisenbergiella</taxon>
    </lineage>
</organism>
<protein>
    <recommendedName>
        <fullName evidence="1">Hint domain-containing protein</fullName>
    </recommendedName>
</protein>